<dbReference type="PANTHER" id="PTHR15527:SF0">
    <property type="entry name" value="MITOCHONDRIAL IMPORT RECEPTOR SUBUNIT TOM6 HOMOLOG"/>
    <property type="match status" value="1"/>
</dbReference>
<protein>
    <recommendedName>
        <fullName evidence="3">Mitochondrial import receptor subunit TOM6 homolog</fullName>
    </recommendedName>
</protein>
<gene>
    <name evidence="2" type="primary">Tomm6</name>
</gene>
<sequence>SCPPQAPPPAPVLTQWLLSTCDGDRLQSPKPGGTWRLDLRQATVELGGARPRVERVDAQQRAGLSERGAQSERLRPLPETGSAGGRKLRDSRRLYCSRSGTRAEIGGAIMASSGVTVNAAGPANEAPEIPDNVGDWLRGVYRFATDRNDFRRNLILNLGLFAAGVWLARNLSDIDLMAPQPGV</sequence>
<proteinExistence type="predicted"/>
<dbReference type="PANTHER" id="PTHR15527">
    <property type="entry name" value="MITOCHONDRIAL IMPORT RECEPTOR SUBUNIT TOM6 HOMOLOG"/>
    <property type="match status" value="1"/>
</dbReference>
<dbReference type="Ensembl" id="ENSCCNT00000022127.1">
    <property type="protein sequence ID" value="ENSCCNP00000017007.1"/>
    <property type="gene ID" value="ENSCCNG00000017295.1"/>
</dbReference>
<dbReference type="InterPro" id="IPR029182">
    <property type="entry name" value="TOMM6"/>
</dbReference>
<dbReference type="AlphaFoldDB" id="A0A8C0WUM0"/>
<feature type="region of interest" description="Disordered" evidence="1">
    <location>
        <begin position="58"/>
        <end position="88"/>
    </location>
</feature>
<organism evidence="2">
    <name type="scientific">Castor canadensis</name>
    <name type="common">American beaver</name>
    <dbReference type="NCBI Taxonomy" id="51338"/>
    <lineage>
        <taxon>Eukaryota</taxon>
        <taxon>Metazoa</taxon>
        <taxon>Chordata</taxon>
        <taxon>Craniata</taxon>
        <taxon>Vertebrata</taxon>
        <taxon>Euteleostomi</taxon>
        <taxon>Mammalia</taxon>
        <taxon>Eutheria</taxon>
        <taxon>Euarchontoglires</taxon>
        <taxon>Glires</taxon>
        <taxon>Rodentia</taxon>
        <taxon>Castorimorpha</taxon>
        <taxon>Castoridae</taxon>
        <taxon>Castor</taxon>
    </lineage>
</organism>
<evidence type="ECO:0008006" key="3">
    <source>
        <dbReference type="Google" id="ProtNLM"/>
    </source>
</evidence>
<evidence type="ECO:0000256" key="1">
    <source>
        <dbReference type="SAM" id="MobiDB-lite"/>
    </source>
</evidence>
<reference evidence="2" key="1">
    <citation type="submission" date="2023-09" db="UniProtKB">
        <authorList>
            <consortium name="Ensembl"/>
        </authorList>
    </citation>
    <scope>IDENTIFICATION</scope>
</reference>
<evidence type="ECO:0000313" key="2">
    <source>
        <dbReference type="Ensembl" id="ENSCCNP00000017007.1"/>
    </source>
</evidence>
<name>A0A8C0WUM0_CASCN</name>
<accession>A0A8C0WUM0</accession>
<dbReference type="GO" id="GO:0005742">
    <property type="term" value="C:mitochondrial outer membrane translocase complex"/>
    <property type="evidence" value="ECO:0007669"/>
    <property type="project" value="InterPro"/>
</dbReference>
<dbReference type="Pfam" id="PF15184">
    <property type="entry name" value="TOM6p"/>
    <property type="match status" value="1"/>
</dbReference>